<evidence type="ECO:0000313" key="2">
    <source>
        <dbReference type="EMBL" id="MBB5060776.1"/>
    </source>
</evidence>
<organism evidence="2 3">
    <name type="scientific">Granulicella aggregans</name>
    <dbReference type="NCBI Taxonomy" id="474949"/>
    <lineage>
        <taxon>Bacteria</taxon>
        <taxon>Pseudomonadati</taxon>
        <taxon>Acidobacteriota</taxon>
        <taxon>Terriglobia</taxon>
        <taxon>Terriglobales</taxon>
        <taxon>Acidobacteriaceae</taxon>
        <taxon>Granulicella</taxon>
    </lineage>
</organism>
<reference evidence="2 3" key="1">
    <citation type="submission" date="2020-08" db="EMBL/GenBank/DDBJ databases">
        <title>Genomic Encyclopedia of Type Strains, Phase IV (KMG-V): Genome sequencing to study the core and pangenomes of soil and plant-associated prokaryotes.</title>
        <authorList>
            <person name="Whitman W."/>
        </authorList>
    </citation>
    <scope>NUCLEOTIDE SEQUENCE [LARGE SCALE GENOMIC DNA]</scope>
    <source>
        <strain evidence="2 3">M8UP14</strain>
    </source>
</reference>
<dbReference type="EMBL" id="JACHIP010000019">
    <property type="protein sequence ID" value="MBB5060776.1"/>
    <property type="molecule type" value="Genomic_DNA"/>
</dbReference>
<keyword evidence="3" id="KW-1185">Reference proteome</keyword>
<protein>
    <submittedName>
        <fullName evidence="2">Uncharacterized protein</fullName>
    </submittedName>
</protein>
<evidence type="ECO:0000313" key="3">
    <source>
        <dbReference type="Proteomes" id="UP000540989"/>
    </source>
</evidence>
<feature type="compositionally biased region" description="Polar residues" evidence="1">
    <location>
        <begin position="13"/>
        <end position="24"/>
    </location>
</feature>
<gene>
    <name evidence="2" type="ORF">HDF16_005512</name>
</gene>
<feature type="region of interest" description="Disordered" evidence="1">
    <location>
        <begin position="1"/>
        <end position="26"/>
    </location>
</feature>
<evidence type="ECO:0000256" key="1">
    <source>
        <dbReference type="SAM" id="MobiDB-lite"/>
    </source>
</evidence>
<comment type="caution">
    <text evidence="2">The sequence shown here is derived from an EMBL/GenBank/DDBJ whole genome shotgun (WGS) entry which is preliminary data.</text>
</comment>
<accession>A0A7W7ZK94</accession>
<proteinExistence type="predicted"/>
<dbReference type="Proteomes" id="UP000540989">
    <property type="component" value="Unassembled WGS sequence"/>
</dbReference>
<name>A0A7W7ZK94_9BACT</name>
<dbReference type="AlphaFoldDB" id="A0A7W7ZK94"/>
<sequence>MESCGTAPHPPTGKSNSNKGQNRAVSKDPLRAALRWAFGQVLTPGSVGSGRSKTSRFSSKNMGFSKEKIASKNLKIIISRCLYVLT</sequence>